<dbReference type="AlphaFoldDB" id="A0AAV2F9A4"/>
<dbReference type="Proteomes" id="UP001497516">
    <property type="component" value="Chromosome 6"/>
</dbReference>
<evidence type="ECO:0000256" key="3">
    <source>
        <dbReference type="ARBA" id="ARBA00022833"/>
    </source>
</evidence>
<keyword evidence="3" id="KW-0862">Zinc</keyword>
<evidence type="ECO:0000256" key="2">
    <source>
        <dbReference type="ARBA" id="ARBA00022771"/>
    </source>
</evidence>
<organism evidence="8 9">
    <name type="scientific">Linum trigynum</name>
    <dbReference type="NCBI Taxonomy" id="586398"/>
    <lineage>
        <taxon>Eukaryota</taxon>
        <taxon>Viridiplantae</taxon>
        <taxon>Streptophyta</taxon>
        <taxon>Embryophyta</taxon>
        <taxon>Tracheophyta</taxon>
        <taxon>Spermatophyta</taxon>
        <taxon>Magnoliopsida</taxon>
        <taxon>eudicotyledons</taxon>
        <taxon>Gunneridae</taxon>
        <taxon>Pentapetalae</taxon>
        <taxon>rosids</taxon>
        <taxon>fabids</taxon>
        <taxon>Malpighiales</taxon>
        <taxon>Linaceae</taxon>
        <taxon>Linum</taxon>
    </lineage>
</organism>
<accession>A0AAV2F9A4</accession>
<dbReference type="GO" id="GO:0008270">
    <property type="term" value="F:zinc ion binding"/>
    <property type="evidence" value="ECO:0007669"/>
    <property type="project" value="UniProtKB-KW"/>
</dbReference>
<keyword evidence="6" id="KW-0812">Transmembrane</keyword>
<dbReference type="InterPro" id="IPR010666">
    <property type="entry name" value="Znf_GRF"/>
</dbReference>
<evidence type="ECO:0000256" key="1">
    <source>
        <dbReference type="ARBA" id="ARBA00022723"/>
    </source>
</evidence>
<keyword evidence="6" id="KW-1133">Transmembrane helix</keyword>
<evidence type="ECO:0000313" key="8">
    <source>
        <dbReference type="EMBL" id="CAL1394826.1"/>
    </source>
</evidence>
<dbReference type="EMBL" id="OZ034819">
    <property type="protein sequence ID" value="CAL1394826.1"/>
    <property type="molecule type" value="Genomic_DNA"/>
</dbReference>
<evidence type="ECO:0000259" key="7">
    <source>
        <dbReference type="PROSITE" id="PS51999"/>
    </source>
</evidence>
<keyword evidence="6" id="KW-0472">Membrane</keyword>
<protein>
    <recommendedName>
        <fullName evidence="7">GRF-type domain-containing protein</fullName>
    </recommendedName>
</protein>
<keyword evidence="9" id="KW-1185">Reference proteome</keyword>
<feature type="domain" description="GRF-type" evidence="7">
    <location>
        <begin position="32"/>
        <end position="75"/>
    </location>
</feature>
<keyword evidence="5" id="KW-0175">Coiled coil</keyword>
<evidence type="ECO:0000256" key="6">
    <source>
        <dbReference type="SAM" id="Phobius"/>
    </source>
</evidence>
<evidence type="ECO:0000256" key="4">
    <source>
        <dbReference type="PROSITE-ProRule" id="PRU01343"/>
    </source>
</evidence>
<feature type="transmembrane region" description="Helical" evidence="6">
    <location>
        <begin position="141"/>
        <end position="161"/>
    </location>
</feature>
<sequence>MSCRVGQRNVGKDFADSGSTNIKSDGVGVVICKCKLPALVQNSGTELNSGRQFYGCPNWMDPKGGCNFFRWVESSSDISEARNNDVDGMMMKLEESLRLAESKAVRMKNDKLLLEEELHNWMKIERDRITESHNLYHELRVIRYMLSFFLVLNVILIIFLWKPVSLYRSYVMCKLKFKVGMKWGKQPIFFAKDSMERLNLT</sequence>
<evidence type="ECO:0000313" key="9">
    <source>
        <dbReference type="Proteomes" id="UP001497516"/>
    </source>
</evidence>
<evidence type="ECO:0000256" key="5">
    <source>
        <dbReference type="SAM" id="Coils"/>
    </source>
</evidence>
<dbReference type="Pfam" id="PF06839">
    <property type="entry name" value="Zn_ribbon_GRF"/>
    <property type="match status" value="1"/>
</dbReference>
<keyword evidence="1" id="KW-0479">Metal-binding</keyword>
<keyword evidence="2 4" id="KW-0863">Zinc-finger</keyword>
<dbReference type="PROSITE" id="PS51999">
    <property type="entry name" value="ZF_GRF"/>
    <property type="match status" value="1"/>
</dbReference>
<dbReference type="PANTHER" id="PTHR33248">
    <property type="entry name" value="ZINC ION-BINDING PROTEIN"/>
    <property type="match status" value="1"/>
</dbReference>
<reference evidence="8 9" key="1">
    <citation type="submission" date="2024-04" db="EMBL/GenBank/DDBJ databases">
        <authorList>
            <person name="Fracassetti M."/>
        </authorList>
    </citation>
    <scope>NUCLEOTIDE SEQUENCE [LARGE SCALE GENOMIC DNA]</scope>
</reference>
<feature type="coiled-coil region" evidence="5">
    <location>
        <begin position="90"/>
        <end position="117"/>
    </location>
</feature>
<gene>
    <name evidence="8" type="ORF">LTRI10_LOCUS35304</name>
</gene>
<name>A0AAV2F9A4_9ROSI</name>
<proteinExistence type="predicted"/>